<feature type="coiled-coil region" evidence="1">
    <location>
        <begin position="296"/>
        <end position="386"/>
    </location>
</feature>
<keyword evidence="2" id="KW-0472">Membrane</keyword>
<evidence type="ECO:0000313" key="4">
    <source>
        <dbReference type="EMBL" id="PWB85214.1"/>
    </source>
</evidence>
<dbReference type="Pfam" id="PF10544">
    <property type="entry name" value="T5orf172"/>
    <property type="match status" value="1"/>
</dbReference>
<feature type="domain" description="Bacteriophage T5 Orf172 DNA-binding" evidence="3">
    <location>
        <begin position="400"/>
        <end position="483"/>
    </location>
</feature>
<dbReference type="OrthoDB" id="82454at2157"/>
<dbReference type="RefSeq" id="WP_116592722.1">
    <property type="nucleotide sequence ID" value="NZ_MZGS01000028.1"/>
</dbReference>
<proteinExistence type="predicted"/>
<name>A0A315XJP3_9EURY</name>
<organism evidence="4 5">
    <name type="scientific">Methanobrevibacter thaueri</name>
    <dbReference type="NCBI Taxonomy" id="190975"/>
    <lineage>
        <taxon>Archaea</taxon>
        <taxon>Methanobacteriati</taxon>
        <taxon>Methanobacteriota</taxon>
        <taxon>Methanomada group</taxon>
        <taxon>Methanobacteria</taxon>
        <taxon>Methanobacteriales</taxon>
        <taxon>Methanobacteriaceae</taxon>
        <taxon>Methanobrevibacter</taxon>
    </lineage>
</organism>
<keyword evidence="1" id="KW-0175">Coiled coil</keyword>
<evidence type="ECO:0000256" key="2">
    <source>
        <dbReference type="SAM" id="Phobius"/>
    </source>
</evidence>
<dbReference type="Proteomes" id="UP000251717">
    <property type="component" value="Unassembled WGS sequence"/>
</dbReference>
<dbReference type="InterPro" id="IPR025280">
    <property type="entry name" value="SNIPE"/>
</dbReference>
<feature type="transmembrane region" description="Helical" evidence="2">
    <location>
        <begin position="6"/>
        <end position="36"/>
    </location>
</feature>
<dbReference type="EMBL" id="MZGS01000028">
    <property type="protein sequence ID" value="PWB85214.1"/>
    <property type="molecule type" value="Genomic_DNA"/>
</dbReference>
<dbReference type="SMART" id="SM00974">
    <property type="entry name" value="T5orf172"/>
    <property type="match status" value="1"/>
</dbReference>
<evidence type="ECO:0000313" key="5">
    <source>
        <dbReference type="Proteomes" id="UP000251717"/>
    </source>
</evidence>
<keyword evidence="2" id="KW-1133">Transmembrane helix</keyword>
<gene>
    <name evidence="4" type="ORF">MBBTH_18130</name>
</gene>
<keyword evidence="2" id="KW-0812">Transmembrane</keyword>
<dbReference type="AlphaFoldDB" id="A0A315XJP3"/>
<protein>
    <recommendedName>
        <fullName evidence="3">Bacteriophage T5 Orf172 DNA-binding domain-containing protein</fullName>
    </recommendedName>
</protein>
<dbReference type="PROSITE" id="PS51257">
    <property type="entry name" value="PROKAR_LIPOPROTEIN"/>
    <property type="match status" value="1"/>
</dbReference>
<comment type="caution">
    <text evidence="4">The sequence shown here is derived from an EMBL/GenBank/DDBJ whole genome shotgun (WGS) entry which is preliminary data.</text>
</comment>
<accession>A0A315XJP3</accession>
<reference evidence="4 5" key="1">
    <citation type="submission" date="2017-03" db="EMBL/GenBank/DDBJ databases">
        <title>Genome sequence of Methanobrevibacter thaueri.</title>
        <authorList>
            <person name="Poehlein A."/>
            <person name="Seedorf H."/>
            <person name="Daniel R."/>
        </authorList>
    </citation>
    <scope>NUCLEOTIDE SEQUENCE [LARGE SCALE GENOMIC DNA]</scope>
    <source>
        <strain evidence="4 5">DSM 11995</strain>
    </source>
</reference>
<keyword evidence="5" id="KW-1185">Reference proteome</keyword>
<evidence type="ECO:0000256" key="1">
    <source>
        <dbReference type="SAM" id="Coils"/>
    </source>
</evidence>
<evidence type="ECO:0000259" key="3">
    <source>
        <dbReference type="SMART" id="SM00974"/>
    </source>
</evidence>
<dbReference type="InterPro" id="IPR018306">
    <property type="entry name" value="Phage_T5_Orf172_DNA-bd"/>
</dbReference>
<dbReference type="Pfam" id="PF13250">
    <property type="entry name" value="SNIPE"/>
    <property type="match status" value="1"/>
</dbReference>
<feature type="coiled-coil region" evidence="1">
    <location>
        <begin position="36"/>
        <end position="157"/>
    </location>
</feature>
<sequence>MDKGLLLVIIGGLLSCTIYGVLIGAPLTLIGAYLLYKKLKNPNKEIEDELSKKQAELDRIDEKLKQMELDKEAEIKQKLKEKQNELDNIQQTLDKLEAEKTVEIEEKLKSRKEDLHNIDEEYEKIAKEKESELDASLASKRKEEMNLKYEIKKLKDELIFTTDEVNLQSFGLYEPKYPFMDSTAYKEKLDDIRKQQKQMIKNKTATTDNPRMTLDGDLKKGQAMIRDTIKQILRNFNVECENVINKVNHKNYENSKKRIRKSYEQLNKLNKHLGVNIKPQYLNLKLEELQLAYDYAIKKEEEKEILKEARRREKEEKQLQKKLEKEKKKFDKENSKITSEIEEVKAQLTQAAADEKAKLEAEIAKLQAALDKNNEEIKKIDEWRETPGAGYVYIISNIGSFGEDVFKIGVTRRDDPEERVRELSSASVPFKFDTHVFIFSKNAYDLESELHERFNNKRVNKVNMRKEFFRITIDDVKRIVEENKGQVHSFVEHPDAEEYYDTLRLEQR</sequence>